<dbReference type="AlphaFoldDB" id="A0A3S4LNC4"/>
<reference evidence="1 2" key="1">
    <citation type="submission" date="2018-12" db="EMBL/GenBank/DDBJ databases">
        <authorList>
            <consortium name="Pathogen Informatics"/>
        </authorList>
    </citation>
    <scope>NUCLEOTIDE SEQUENCE [LARGE SCALE GENOMIC DNA]</scope>
    <source>
        <strain evidence="1 2">NCTC6754</strain>
    </source>
</reference>
<dbReference type="EMBL" id="LR134190">
    <property type="protein sequence ID" value="VEB50881.1"/>
    <property type="molecule type" value="Genomic_DNA"/>
</dbReference>
<organism evidence="1 2">
    <name type="scientific">Salmonella enterica I</name>
    <dbReference type="NCBI Taxonomy" id="59201"/>
    <lineage>
        <taxon>Bacteria</taxon>
        <taxon>Pseudomonadati</taxon>
        <taxon>Pseudomonadota</taxon>
        <taxon>Gammaproteobacteria</taxon>
        <taxon>Enterobacterales</taxon>
        <taxon>Enterobacteriaceae</taxon>
        <taxon>Salmonella</taxon>
    </lineage>
</organism>
<dbReference type="Proteomes" id="UP000269208">
    <property type="component" value="Chromosome"/>
</dbReference>
<sequence>MTMKMISDKDRQQAETTGLVTARDLRRVFWRSFQMEFFLEL</sequence>
<accession>A0A3S4LNC4</accession>
<protein>
    <submittedName>
        <fullName evidence="1">PTS system IId component</fullName>
    </submittedName>
</protein>
<proteinExistence type="predicted"/>
<evidence type="ECO:0000313" key="2">
    <source>
        <dbReference type="Proteomes" id="UP000269208"/>
    </source>
</evidence>
<evidence type="ECO:0000313" key="1">
    <source>
        <dbReference type="EMBL" id="VEB50881.1"/>
    </source>
</evidence>
<gene>
    <name evidence="1" type="ORF">NCTC6754_00570</name>
</gene>
<name>A0A3S4LNC4_SALET</name>